<reference evidence="1 2" key="1">
    <citation type="submission" date="2019-06" db="EMBL/GenBank/DDBJ databases">
        <title>Sequencing the genomes of 1000 actinobacteria strains.</title>
        <authorList>
            <person name="Klenk H.-P."/>
        </authorList>
    </citation>
    <scope>NUCLEOTIDE SEQUENCE [LARGE SCALE GENOMIC DNA]</scope>
    <source>
        <strain evidence="1 2">DSM 102200</strain>
    </source>
</reference>
<organism evidence="1 2">
    <name type="scientific">Actinoallomurus bryophytorum</name>
    <dbReference type="NCBI Taxonomy" id="1490222"/>
    <lineage>
        <taxon>Bacteria</taxon>
        <taxon>Bacillati</taxon>
        <taxon>Actinomycetota</taxon>
        <taxon>Actinomycetes</taxon>
        <taxon>Streptosporangiales</taxon>
        <taxon>Thermomonosporaceae</taxon>
        <taxon>Actinoallomurus</taxon>
    </lineage>
</organism>
<protein>
    <submittedName>
        <fullName evidence="1">Uncharacterized protein</fullName>
    </submittedName>
</protein>
<sequence length="113" mass="11516">MPMARLAWGGVLTVMPGRVVGTLTGRPATRSQVGVLRVLGTRHLLQGGLELARPTRGALRAGAVVDLLHASTCAGAVALLPGWRRVALVDGTGAVAFATGGLARARGRRTDGA</sequence>
<keyword evidence="2" id="KW-1185">Reference proteome</keyword>
<gene>
    <name evidence="1" type="ORF">FB559_4685</name>
</gene>
<dbReference type="Proteomes" id="UP000316096">
    <property type="component" value="Unassembled WGS sequence"/>
</dbReference>
<proteinExistence type="predicted"/>
<dbReference type="OrthoDB" id="4734201at2"/>
<dbReference type="RefSeq" id="WP_141957562.1">
    <property type="nucleotide sequence ID" value="NZ_VFOZ01000001.1"/>
</dbReference>
<dbReference type="AlphaFoldDB" id="A0A543CPK6"/>
<name>A0A543CPK6_9ACTN</name>
<dbReference type="EMBL" id="VFOZ01000001">
    <property type="protein sequence ID" value="TQL99032.1"/>
    <property type="molecule type" value="Genomic_DNA"/>
</dbReference>
<evidence type="ECO:0000313" key="1">
    <source>
        <dbReference type="EMBL" id="TQL99032.1"/>
    </source>
</evidence>
<evidence type="ECO:0000313" key="2">
    <source>
        <dbReference type="Proteomes" id="UP000316096"/>
    </source>
</evidence>
<accession>A0A543CPK6</accession>
<comment type="caution">
    <text evidence="1">The sequence shown here is derived from an EMBL/GenBank/DDBJ whole genome shotgun (WGS) entry which is preliminary data.</text>
</comment>